<dbReference type="Proteomes" id="UP000823749">
    <property type="component" value="Chromosome 7"/>
</dbReference>
<gene>
    <name evidence="1" type="ORF">RHGRI_019386</name>
</gene>
<proteinExistence type="predicted"/>
<reference evidence="1" key="1">
    <citation type="submission" date="2020-08" db="EMBL/GenBank/DDBJ databases">
        <title>Plant Genome Project.</title>
        <authorList>
            <person name="Zhang R.-G."/>
        </authorList>
    </citation>
    <scope>NUCLEOTIDE SEQUENCE</scope>
    <source>
        <strain evidence="1">WSP0</strain>
        <tissue evidence="1">Leaf</tissue>
    </source>
</reference>
<keyword evidence="2" id="KW-1185">Reference proteome</keyword>
<protein>
    <submittedName>
        <fullName evidence="1">Uncharacterized protein</fullName>
    </submittedName>
</protein>
<evidence type="ECO:0000313" key="2">
    <source>
        <dbReference type="Proteomes" id="UP000823749"/>
    </source>
</evidence>
<dbReference type="AlphaFoldDB" id="A0AAV6JC97"/>
<evidence type="ECO:0000313" key="1">
    <source>
        <dbReference type="EMBL" id="KAG5538816.1"/>
    </source>
</evidence>
<comment type="caution">
    <text evidence="1">The sequence shown here is derived from an EMBL/GenBank/DDBJ whole genome shotgun (WGS) entry which is preliminary data.</text>
</comment>
<sequence>MLCLHNIIHPKPKNLVLTVHVIELNQNIRAKAPRSIGPISQQLLQDNGLNEGLKLLEVDKALGQREDLCNYPNRGATRLADSDFSEFNHTLEGSRIVNKKEIPTDEIQSTRLRNWQSNGINLMVDLNICQGRKEGLCESLEIGEMEVQSKNTLVREVDLDLGCISHREEYAISNGVVEAVEGPPRRNSKDGSYITGDRASSDAIVKMRSREARKMLDLGHTLGIEIKGGRNYNLKKFVEMQEEELKERIHALDDFEEEEISEDDVDFEEGASLSLAF</sequence>
<organism evidence="1 2">
    <name type="scientific">Rhododendron griersonianum</name>
    <dbReference type="NCBI Taxonomy" id="479676"/>
    <lineage>
        <taxon>Eukaryota</taxon>
        <taxon>Viridiplantae</taxon>
        <taxon>Streptophyta</taxon>
        <taxon>Embryophyta</taxon>
        <taxon>Tracheophyta</taxon>
        <taxon>Spermatophyta</taxon>
        <taxon>Magnoliopsida</taxon>
        <taxon>eudicotyledons</taxon>
        <taxon>Gunneridae</taxon>
        <taxon>Pentapetalae</taxon>
        <taxon>asterids</taxon>
        <taxon>Ericales</taxon>
        <taxon>Ericaceae</taxon>
        <taxon>Ericoideae</taxon>
        <taxon>Rhodoreae</taxon>
        <taxon>Rhododendron</taxon>
    </lineage>
</organism>
<name>A0AAV6JC97_9ERIC</name>
<dbReference type="EMBL" id="JACTNZ010000007">
    <property type="protein sequence ID" value="KAG5538816.1"/>
    <property type="molecule type" value="Genomic_DNA"/>
</dbReference>
<accession>A0AAV6JC97</accession>